<name>A0A8B3RJD6_BIFAN</name>
<sequence>MSRKFTINGREVIGCMNYVYTPCPNLLVNESKRLQVKLDSTAQAIGARMSLYLKADTDNTATPLRYYLHGLLPNGRAAEIAPAQARNGCRIDLPARWETGLDELPVNCVHGSYTIRRLALMLTSEMDEIMQSEHPLDTDWSHWYPA</sequence>
<proteinExistence type="predicted"/>
<accession>A0A8B3RJD6</accession>
<reference evidence="1 2" key="1">
    <citation type="journal article" date="2019" name="Appl. Environ. Microbiol.">
        <title>Dissecting the evolutionary development of the Bifidobacterium animalis species through comparative genomics analyses.</title>
        <authorList>
            <person name="Lugli G.A."/>
            <person name="Mancino W."/>
            <person name="Milani C."/>
            <person name="Duranti S."/>
            <person name="Mancabelli L."/>
            <person name="Napoli S."/>
            <person name="Mangifesta M."/>
            <person name="Viappiani A."/>
            <person name="Anzalone R."/>
            <person name="Longhi G."/>
            <person name="van Sinderen D."/>
            <person name="Ventura M."/>
            <person name="Turroni F."/>
        </authorList>
    </citation>
    <scope>NUCLEOTIDE SEQUENCE [LARGE SCALE GENOMIC DNA]</scope>
    <source>
        <strain evidence="1 2">2011B</strain>
    </source>
</reference>
<evidence type="ECO:0000313" key="2">
    <source>
        <dbReference type="Proteomes" id="UP000293613"/>
    </source>
</evidence>
<dbReference type="Proteomes" id="UP000293613">
    <property type="component" value="Unassembled WGS sequence"/>
</dbReference>
<dbReference type="EMBL" id="RSCO01000013">
    <property type="protein sequence ID" value="RYM96134.1"/>
    <property type="molecule type" value="Genomic_DNA"/>
</dbReference>
<evidence type="ECO:0000313" key="1">
    <source>
        <dbReference type="EMBL" id="RYM96134.1"/>
    </source>
</evidence>
<comment type="caution">
    <text evidence="1">The sequence shown here is derived from an EMBL/GenBank/DDBJ whole genome shotgun (WGS) entry which is preliminary data.</text>
</comment>
<protein>
    <submittedName>
        <fullName evidence="1">Uncharacterized protein</fullName>
    </submittedName>
</protein>
<dbReference type="RefSeq" id="WP_130077214.1">
    <property type="nucleotide sequence ID" value="NZ_RSCO01000013.1"/>
</dbReference>
<dbReference type="AlphaFoldDB" id="A0A8B3RJD6"/>
<gene>
    <name evidence="1" type="ORF">PG2011B_0331</name>
</gene>
<organism evidence="1 2">
    <name type="scientific">Bifidobacterium animalis subsp. lactis</name>
    <name type="common">Bifidobacterium lactis</name>
    <dbReference type="NCBI Taxonomy" id="302911"/>
    <lineage>
        <taxon>Bacteria</taxon>
        <taxon>Bacillati</taxon>
        <taxon>Actinomycetota</taxon>
        <taxon>Actinomycetes</taxon>
        <taxon>Bifidobacteriales</taxon>
        <taxon>Bifidobacteriaceae</taxon>
        <taxon>Bifidobacterium</taxon>
    </lineage>
</organism>